<feature type="domain" description="C2H2-type" evidence="9">
    <location>
        <begin position="187"/>
        <end position="215"/>
    </location>
</feature>
<dbReference type="FunFam" id="3.30.160.60:FF:000100">
    <property type="entry name" value="Zinc finger 45-like"/>
    <property type="match status" value="2"/>
</dbReference>
<feature type="domain" description="C2H2-type" evidence="9">
    <location>
        <begin position="242"/>
        <end position="269"/>
    </location>
</feature>
<dbReference type="PROSITE" id="PS00028">
    <property type="entry name" value="ZINC_FINGER_C2H2_1"/>
    <property type="match status" value="14"/>
</dbReference>
<keyword evidence="5" id="KW-0862">Zinc</keyword>
<dbReference type="AlphaFoldDB" id="A0A1B0GKT9"/>
<evidence type="ECO:0000256" key="7">
    <source>
        <dbReference type="ARBA" id="ARBA00023242"/>
    </source>
</evidence>
<feature type="domain" description="C2H2-type" evidence="9">
    <location>
        <begin position="76"/>
        <end position="103"/>
    </location>
</feature>
<keyword evidence="3" id="KW-0677">Repeat</keyword>
<evidence type="ECO:0000256" key="5">
    <source>
        <dbReference type="ARBA" id="ARBA00022833"/>
    </source>
</evidence>
<evidence type="ECO:0000313" key="11">
    <source>
        <dbReference type="Proteomes" id="UP000092461"/>
    </source>
</evidence>
<evidence type="ECO:0000256" key="2">
    <source>
        <dbReference type="ARBA" id="ARBA00022723"/>
    </source>
</evidence>
<keyword evidence="7" id="KW-0539">Nucleus</keyword>
<evidence type="ECO:0000256" key="3">
    <source>
        <dbReference type="ARBA" id="ARBA00022737"/>
    </source>
</evidence>
<dbReference type="VEuPathDB" id="VectorBase:LLOJ009076"/>
<keyword evidence="6" id="KW-0238">DNA-binding</keyword>
<dbReference type="PANTHER" id="PTHR24390">
    <property type="entry name" value="ZINC FINGER PROTEIN"/>
    <property type="match status" value="1"/>
</dbReference>
<evidence type="ECO:0000256" key="1">
    <source>
        <dbReference type="ARBA" id="ARBA00004123"/>
    </source>
</evidence>
<dbReference type="SMART" id="SM00355">
    <property type="entry name" value="ZnF_C2H2"/>
    <property type="match status" value="15"/>
</dbReference>
<feature type="domain" description="C2H2-type" evidence="9">
    <location>
        <begin position="395"/>
        <end position="423"/>
    </location>
</feature>
<evidence type="ECO:0000256" key="6">
    <source>
        <dbReference type="ARBA" id="ARBA00023125"/>
    </source>
</evidence>
<dbReference type="SUPFAM" id="SSF57667">
    <property type="entry name" value="beta-beta-alpha zinc fingers"/>
    <property type="match status" value="7"/>
</dbReference>
<evidence type="ECO:0000256" key="4">
    <source>
        <dbReference type="ARBA" id="ARBA00022771"/>
    </source>
</evidence>
<dbReference type="Pfam" id="PF00096">
    <property type="entry name" value="zf-C2H2"/>
    <property type="match status" value="7"/>
</dbReference>
<feature type="domain" description="C2H2-type" evidence="9">
    <location>
        <begin position="367"/>
        <end position="394"/>
    </location>
</feature>
<name>A0A1B0GKT9_LUTLO</name>
<keyword evidence="4 8" id="KW-0863">Zinc-finger</keyword>
<dbReference type="GO" id="GO:0003700">
    <property type="term" value="F:DNA-binding transcription factor activity"/>
    <property type="evidence" value="ECO:0007669"/>
    <property type="project" value="TreeGrafter"/>
</dbReference>
<dbReference type="GO" id="GO:0006357">
    <property type="term" value="P:regulation of transcription by RNA polymerase II"/>
    <property type="evidence" value="ECO:0007669"/>
    <property type="project" value="TreeGrafter"/>
</dbReference>
<feature type="domain" description="C2H2-type" evidence="9">
    <location>
        <begin position="304"/>
        <end position="331"/>
    </location>
</feature>
<dbReference type="Pfam" id="PF13912">
    <property type="entry name" value="zf-C2H2_6"/>
    <property type="match status" value="2"/>
</dbReference>
<keyword evidence="11" id="KW-1185">Reference proteome</keyword>
<feature type="domain" description="C2H2-type" evidence="9">
    <location>
        <begin position="454"/>
        <end position="477"/>
    </location>
</feature>
<keyword evidence="2" id="KW-0479">Metal-binding</keyword>
<dbReference type="FunFam" id="3.30.160.60:FF:000446">
    <property type="entry name" value="Zinc finger protein"/>
    <property type="match status" value="1"/>
</dbReference>
<organism evidence="10 11">
    <name type="scientific">Lutzomyia longipalpis</name>
    <name type="common">Sand fly</name>
    <dbReference type="NCBI Taxonomy" id="7200"/>
    <lineage>
        <taxon>Eukaryota</taxon>
        <taxon>Metazoa</taxon>
        <taxon>Ecdysozoa</taxon>
        <taxon>Arthropoda</taxon>
        <taxon>Hexapoda</taxon>
        <taxon>Insecta</taxon>
        <taxon>Pterygota</taxon>
        <taxon>Neoptera</taxon>
        <taxon>Endopterygota</taxon>
        <taxon>Diptera</taxon>
        <taxon>Nematocera</taxon>
        <taxon>Psychodoidea</taxon>
        <taxon>Psychodidae</taxon>
        <taxon>Lutzomyia</taxon>
        <taxon>Lutzomyia</taxon>
    </lineage>
</organism>
<dbReference type="VEuPathDB" id="VectorBase:LLONM1_005842"/>
<dbReference type="EMBL" id="AJWK01030986">
    <property type="status" value="NOT_ANNOTATED_CDS"/>
    <property type="molecule type" value="Genomic_DNA"/>
</dbReference>
<reference evidence="10" key="1">
    <citation type="submission" date="2020-05" db="UniProtKB">
        <authorList>
            <consortium name="EnsemblMetazoa"/>
        </authorList>
    </citation>
    <scope>IDENTIFICATION</scope>
    <source>
        <strain evidence="10">Jacobina</strain>
    </source>
</reference>
<feature type="domain" description="C2H2-type" evidence="9">
    <location>
        <begin position="159"/>
        <end position="186"/>
    </location>
</feature>
<dbReference type="PROSITE" id="PS50157">
    <property type="entry name" value="ZINC_FINGER_C2H2_2"/>
    <property type="match status" value="14"/>
</dbReference>
<accession>A0A1B0GKT9</accession>
<dbReference type="InterPro" id="IPR036236">
    <property type="entry name" value="Znf_C2H2_sf"/>
</dbReference>
<evidence type="ECO:0000256" key="8">
    <source>
        <dbReference type="PROSITE-ProRule" id="PRU00042"/>
    </source>
</evidence>
<sequence>MDIKTEPKDAEEPEDQFLDLSIVKEEYVVQEEKPLISEIDLKPSLEASQECQENQYSQEKQERVKFVITEIHTRKYSCSLCCSSFHRAKDLKKHISTHTNEKNFSCPQCPKAFATPERLESHRKTHTEATPFACTHCEKSFKNLLYLKKHLKTHAEKTQECPKCGKKFKDVEYLKKHTRRHIDGKSFECDKCGKLFKTVKARREHNQNFHMGYRLCPKCPMKLADEAALREHVQMHASEKPLHCQVCQKTFKYEAMLRKHSRRHTETFTTCPYCQKVNGSRAAFRWHMANYHRGMPTEIKDGPVSCRICNEVFETLDQLKEHVVAHPIEKLYECAFCGKKFITKIRVKEHIQTVHYRIPRMSNITLFACTVCGQQCHGRTNLQIHQSTHSTDRPFKCSLCGKTFKNEPFLMRHMRALHNDERPVFECRICGIKLKQKRSLREHERKHETTPDTFTCPQCGEMFRGKRLLDEHMKEQHGDLMFPCKICGVRLKHKRSMTKHEKMHMKEISKLAENSIGSSSK</sequence>
<evidence type="ECO:0000259" key="9">
    <source>
        <dbReference type="PROSITE" id="PS50157"/>
    </source>
</evidence>
<dbReference type="InterPro" id="IPR013087">
    <property type="entry name" value="Znf_C2H2_type"/>
</dbReference>
<dbReference type="Gene3D" id="3.30.160.60">
    <property type="entry name" value="Classic Zinc Finger"/>
    <property type="match status" value="10"/>
</dbReference>
<feature type="domain" description="C2H2-type" evidence="9">
    <location>
        <begin position="104"/>
        <end position="131"/>
    </location>
</feature>
<comment type="subcellular location">
    <subcellularLocation>
        <location evidence="1">Nucleus</location>
    </subcellularLocation>
</comment>
<dbReference type="EnsemblMetazoa" id="LLOJ009076-RA">
    <property type="protein sequence ID" value="LLOJ009076-PA"/>
    <property type="gene ID" value="LLOJ009076"/>
</dbReference>
<dbReference type="GO" id="GO:0008270">
    <property type="term" value="F:zinc ion binding"/>
    <property type="evidence" value="ECO:0007669"/>
    <property type="project" value="UniProtKB-KW"/>
</dbReference>
<feature type="domain" description="C2H2-type" evidence="9">
    <location>
        <begin position="425"/>
        <end position="452"/>
    </location>
</feature>
<dbReference type="PANTHER" id="PTHR24390:SF159">
    <property type="entry name" value="GROWTH FACTOR INDEPENDENT 1 TRANSCRIPTIONAL REPRESSOR"/>
    <property type="match status" value="1"/>
</dbReference>
<protein>
    <recommendedName>
        <fullName evidence="9">C2H2-type domain-containing protein</fullName>
    </recommendedName>
</protein>
<evidence type="ECO:0000313" key="10">
    <source>
        <dbReference type="EnsemblMetazoa" id="LLOJ009076-PA"/>
    </source>
</evidence>
<feature type="domain" description="C2H2-type" evidence="9">
    <location>
        <begin position="214"/>
        <end position="241"/>
    </location>
</feature>
<dbReference type="Proteomes" id="UP000092461">
    <property type="component" value="Unassembled WGS sequence"/>
</dbReference>
<feature type="domain" description="C2H2-type" evidence="9">
    <location>
        <begin position="482"/>
        <end position="509"/>
    </location>
</feature>
<proteinExistence type="predicted"/>
<dbReference type="GO" id="GO:0005634">
    <property type="term" value="C:nucleus"/>
    <property type="evidence" value="ECO:0007669"/>
    <property type="project" value="UniProtKB-SubCell"/>
</dbReference>
<feature type="domain" description="C2H2-type" evidence="9">
    <location>
        <begin position="332"/>
        <end position="355"/>
    </location>
</feature>
<dbReference type="GO" id="GO:0000978">
    <property type="term" value="F:RNA polymerase II cis-regulatory region sequence-specific DNA binding"/>
    <property type="evidence" value="ECO:0007669"/>
    <property type="project" value="TreeGrafter"/>
</dbReference>
<feature type="domain" description="C2H2-type" evidence="9">
    <location>
        <begin position="132"/>
        <end position="159"/>
    </location>
</feature>